<dbReference type="AlphaFoldDB" id="A0AAV7J5P7"/>
<sequence>MDFNLIWFYWESVGIENKAPRRRVSFDLAPTLITKCGIDNGNADGDQSALPCKLKTSVGSLKALKIQ</sequence>
<gene>
    <name evidence="1" type="ORF">KQX54_018149</name>
</gene>
<evidence type="ECO:0000313" key="2">
    <source>
        <dbReference type="Proteomes" id="UP000826195"/>
    </source>
</evidence>
<evidence type="ECO:0000313" key="1">
    <source>
        <dbReference type="EMBL" id="KAH0568080.1"/>
    </source>
</evidence>
<dbReference type="Proteomes" id="UP000826195">
    <property type="component" value="Unassembled WGS sequence"/>
</dbReference>
<dbReference type="EMBL" id="JAHXZJ010000001">
    <property type="protein sequence ID" value="KAH0568080.1"/>
    <property type="molecule type" value="Genomic_DNA"/>
</dbReference>
<keyword evidence="2" id="KW-1185">Reference proteome</keyword>
<accession>A0AAV7J5P7</accession>
<reference evidence="1 2" key="1">
    <citation type="journal article" date="2021" name="J. Hered.">
        <title>A chromosome-level genome assembly of the parasitoid wasp, Cotesia glomerata (Hymenoptera: Braconidae).</title>
        <authorList>
            <person name="Pinto B.J."/>
            <person name="Weis J.J."/>
            <person name="Gamble T."/>
            <person name="Ode P.J."/>
            <person name="Paul R."/>
            <person name="Zaspel J.M."/>
        </authorList>
    </citation>
    <scope>NUCLEOTIDE SEQUENCE [LARGE SCALE GENOMIC DNA]</scope>
    <source>
        <strain evidence="1">CgM1</strain>
    </source>
</reference>
<proteinExistence type="predicted"/>
<comment type="caution">
    <text evidence="1">The sequence shown here is derived from an EMBL/GenBank/DDBJ whole genome shotgun (WGS) entry which is preliminary data.</text>
</comment>
<organism evidence="1 2">
    <name type="scientific">Cotesia glomerata</name>
    <name type="common">Lepidopteran parasitic wasp</name>
    <name type="synonym">Apanteles glomeratus</name>
    <dbReference type="NCBI Taxonomy" id="32391"/>
    <lineage>
        <taxon>Eukaryota</taxon>
        <taxon>Metazoa</taxon>
        <taxon>Ecdysozoa</taxon>
        <taxon>Arthropoda</taxon>
        <taxon>Hexapoda</taxon>
        <taxon>Insecta</taxon>
        <taxon>Pterygota</taxon>
        <taxon>Neoptera</taxon>
        <taxon>Endopterygota</taxon>
        <taxon>Hymenoptera</taxon>
        <taxon>Apocrita</taxon>
        <taxon>Ichneumonoidea</taxon>
        <taxon>Braconidae</taxon>
        <taxon>Microgastrinae</taxon>
        <taxon>Cotesia</taxon>
    </lineage>
</organism>
<name>A0AAV7J5P7_COTGL</name>
<protein>
    <submittedName>
        <fullName evidence="1">Uncharacterized protein</fullName>
    </submittedName>
</protein>